<dbReference type="AlphaFoldDB" id="A0AAP0NTS5"/>
<dbReference type="Proteomes" id="UP001419268">
    <property type="component" value="Unassembled WGS sequence"/>
</dbReference>
<dbReference type="EMBL" id="JBBNAG010000007">
    <property type="protein sequence ID" value="KAK9118838.1"/>
    <property type="molecule type" value="Genomic_DNA"/>
</dbReference>
<comment type="caution">
    <text evidence="1">The sequence shown here is derived from an EMBL/GenBank/DDBJ whole genome shotgun (WGS) entry which is preliminary data.</text>
</comment>
<protein>
    <submittedName>
        <fullName evidence="1">Uncharacterized protein</fullName>
    </submittedName>
</protein>
<sequence length="110" mass="12437">MRETNFMGWGGDSCAEEHRRAIFGLKIDFIHVYAQHWSRVLHRADVASSDRLRSEVVTWWLGEKQTCDGQGSGVESRNSAEILGDCAVAHLEEELMEAEMHGMLLVYDVA</sequence>
<keyword evidence="2" id="KW-1185">Reference proteome</keyword>
<evidence type="ECO:0000313" key="2">
    <source>
        <dbReference type="Proteomes" id="UP001419268"/>
    </source>
</evidence>
<reference evidence="1 2" key="1">
    <citation type="submission" date="2024-01" db="EMBL/GenBank/DDBJ databases">
        <title>Genome assemblies of Stephania.</title>
        <authorList>
            <person name="Yang L."/>
        </authorList>
    </citation>
    <scope>NUCLEOTIDE SEQUENCE [LARGE SCALE GENOMIC DNA]</scope>
    <source>
        <strain evidence="1">JXDWG</strain>
        <tissue evidence="1">Leaf</tissue>
    </source>
</reference>
<gene>
    <name evidence="1" type="ORF">Scep_016931</name>
</gene>
<accession>A0AAP0NTS5</accession>
<organism evidence="1 2">
    <name type="scientific">Stephania cephalantha</name>
    <dbReference type="NCBI Taxonomy" id="152367"/>
    <lineage>
        <taxon>Eukaryota</taxon>
        <taxon>Viridiplantae</taxon>
        <taxon>Streptophyta</taxon>
        <taxon>Embryophyta</taxon>
        <taxon>Tracheophyta</taxon>
        <taxon>Spermatophyta</taxon>
        <taxon>Magnoliopsida</taxon>
        <taxon>Ranunculales</taxon>
        <taxon>Menispermaceae</taxon>
        <taxon>Menispermoideae</taxon>
        <taxon>Cissampelideae</taxon>
        <taxon>Stephania</taxon>
    </lineage>
</organism>
<name>A0AAP0NTS5_9MAGN</name>
<evidence type="ECO:0000313" key="1">
    <source>
        <dbReference type="EMBL" id="KAK9118838.1"/>
    </source>
</evidence>
<proteinExistence type="predicted"/>